<dbReference type="PANTHER" id="PTHR11717">
    <property type="entry name" value="LOW MOLECULAR WEIGHT PROTEIN TYROSINE PHOSPHATASE"/>
    <property type="match status" value="1"/>
</dbReference>
<reference evidence="5 6" key="1">
    <citation type="submission" date="2024-03" db="EMBL/GenBank/DDBJ databases">
        <title>Human intestinal bacterial collection.</title>
        <authorList>
            <person name="Pauvert C."/>
            <person name="Hitch T.C.A."/>
            <person name="Clavel T."/>
        </authorList>
    </citation>
    <scope>NUCLEOTIDE SEQUENCE [LARGE SCALE GENOMIC DNA]</scope>
    <source>
        <strain evidence="5 6">CLA-AA-H255</strain>
    </source>
</reference>
<name>A0ABV1BXG5_9FIRM</name>
<evidence type="ECO:0000256" key="2">
    <source>
        <dbReference type="ARBA" id="ARBA00022801"/>
    </source>
</evidence>
<keyword evidence="2" id="KW-0378">Hydrolase</keyword>
<dbReference type="RefSeq" id="WP_022501457.1">
    <property type="nucleotide sequence ID" value="NZ_DAWCMB010000380.1"/>
</dbReference>
<feature type="domain" description="Phosphotyrosine protein phosphatase I" evidence="4">
    <location>
        <begin position="5"/>
        <end position="144"/>
    </location>
</feature>
<dbReference type="PANTHER" id="PTHR11717:SF31">
    <property type="entry name" value="LOW MOLECULAR WEIGHT PROTEIN-TYROSINE-PHOSPHATASE ETP-RELATED"/>
    <property type="match status" value="1"/>
</dbReference>
<keyword evidence="3" id="KW-0904">Protein phosphatase</keyword>
<dbReference type="PRINTS" id="PR00719">
    <property type="entry name" value="LMWPTPASE"/>
</dbReference>
<accession>A0ABV1BXG5</accession>
<dbReference type="InterPro" id="IPR050438">
    <property type="entry name" value="LMW_PTPase"/>
</dbReference>
<protein>
    <submittedName>
        <fullName evidence="5">Low molecular weight phosphatase family protein</fullName>
    </submittedName>
</protein>
<comment type="similarity">
    <text evidence="1">Belongs to the low molecular weight phosphotyrosine protein phosphatase family.</text>
</comment>
<dbReference type="InterPro" id="IPR036196">
    <property type="entry name" value="Ptyr_pPase_sf"/>
</dbReference>
<organism evidence="5 6">
    <name type="scientific">[Lactobacillus] rogosae</name>
    <dbReference type="NCBI Taxonomy" id="706562"/>
    <lineage>
        <taxon>Bacteria</taxon>
        <taxon>Bacillati</taxon>
        <taxon>Bacillota</taxon>
        <taxon>Clostridia</taxon>
        <taxon>Lachnospirales</taxon>
        <taxon>Lachnospiraceae</taxon>
        <taxon>Lachnospira</taxon>
    </lineage>
</organism>
<dbReference type="Proteomes" id="UP001442364">
    <property type="component" value="Unassembled WGS sequence"/>
</dbReference>
<dbReference type="Gene3D" id="3.40.50.2300">
    <property type="match status" value="1"/>
</dbReference>
<gene>
    <name evidence="5" type="ORF">WMO14_04360</name>
</gene>
<comment type="caution">
    <text evidence="5">The sequence shown here is derived from an EMBL/GenBank/DDBJ whole genome shotgun (WGS) entry which is preliminary data.</text>
</comment>
<dbReference type="InterPro" id="IPR017867">
    <property type="entry name" value="Tyr_phospatase_low_mol_wt"/>
</dbReference>
<dbReference type="SUPFAM" id="SSF52788">
    <property type="entry name" value="Phosphotyrosine protein phosphatases I"/>
    <property type="match status" value="1"/>
</dbReference>
<evidence type="ECO:0000313" key="6">
    <source>
        <dbReference type="Proteomes" id="UP001442364"/>
    </source>
</evidence>
<dbReference type="Pfam" id="PF01451">
    <property type="entry name" value="LMWPc"/>
    <property type="match status" value="1"/>
</dbReference>
<sequence>MNRFNKVIFICMGNTCRSPMAATIMTKLMPDIRVESRGMVVLFPEPYNPKAVAVAARHDMIMPSNVSVQVVNDDFGIDTLVLTMNSSMKQKIYDTFDKAINVFTLSELAGEGDVEVPDPYGKGVEEYNKCFEQLYSYVEKVVKVISAPKNEAD</sequence>
<proteinExistence type="inferred from homology"/>
<evidence type="ECO:0000256" key="1">
    <source>
        <dbReference type="ARBA" id="ARBA00011063"/>
    </source>
</evidence>
<dbReference type="EMBL" id="JBBMER010000003">
    <property type="protein sequence ID" value="MEQ2379116.1"/>
    <property type="molecule type" value="Genomic_DNA"/>
</dbReference>
<dbReference type="InterPro" id="IPR023485">
    <property type="entry name" value="Ptyr_pPase"/>
</dbReference>
<keyword evidence="6" id="KW-1185">Reference proteome</keyword>
<evidence type="ECO:0000313" key="5">
    <source>
        <dbReference type="EMBL" id="MEQ2379116.1"/>
    </source>
</evidence>
<dbReference type="SMART" id="SM00226">
    <property type="entry name" value="LMWPc"/>
    <property type="match status" value="1"/>
</dbReference>
<evidence type="ECO:0000259" key="4">
    <source>
        <dbReference type="SMART" id="SM00226"/>
    </source>
</evidence>
<evidence type="ECO:0000256" key="3">
    <source>
        <dbReference type="ARBA" id="ARBA00022912"/>
    </source>
</evidence>